<dbReference type="SUPFAM" id="SSF48371">
    <property type="entry name" value="ARM repeat"/>
    <property type="match status" value="1"/>
</dbReference>
<dbReference type="InterPro" id="IPR011989">
    <property type="entry name" value="ARM-like"/>
</dbReference>
<dbReference type="OMA" id="FLDTEWD"/>
<name>A0A1X0SF61_RHIZD</name>
<protein>
    <recommendedName>
        <fullName evidence="6">ARM repeat-containing protein</fullName>
    </recommendedName>
</protein>
<accession>A0A1X0SF61</accession>
<dbReference type="VEuPathDB" id="FungiDB:BCV72DRAFT_232060"/>
<proteinExistence type="inferred from homology"/>
<dbReference type="AlphaFoldDB" id="A0A1X0SF61"/>
<dbReference type="GO" id="GO:0005737">
    <property type="term" value="C:cytoplasm"/>
    <property type="evidence" value="ECO:0007669"/>
    <property type="project" value="UniProtKB-SubCell"/>
</dbReference>
<gene>
    <name evidence="4" type="ORF">BCV71DRAFT_240746</name>
</gene>
<organism evidence="4 5">
    <name type="scientific">Rhizopus microsporus</name>
    <dbReference type="NCBI Taxonomy" id="58291"/>
    <lineage>
        <taxon>Eukaryota</taxon>
        <taxon>Fungi</taxon>
        <taxon>Fungi incertae sedis</taxon>
        <taxon>Mucoromycota</taxon>
        <taxon>Mucoromycotina</taxon>
        <taxon>Mucoromycetes</taxon>
        <taxon>Mucorales</taxon>
        <taxon>Mucorineae</taxon>
        <taxon>Rhizopodaceae</taxon>
        <taxon>Rhizopus</taxon>
    </lineage>
</organism>
<comment type="similarity">
    <text evidence="3">Belongs to the BRAT1 family.</text>
</comment>
<dbReference type="InterPro" id="IPR016024">
    <property type="entry name" value="ARM-type_fold"/>
</dbReference>
<dbReference type="PANTHER" id="PTHR21331">
    <property type="entry name" value="BRCA1-ASSOCIATED ATM ACTIVATOR 1"/>
    <property type="match status" value="1"/>
</dbReference>
<evidence type="ECO:0000313" key="4">
    <source>
        <dbReference type="EMBL" id="ORE22906.1"/>
    </source>
</evidence>
<keyword evidence="2" id="KW-0963">Cytoplasm</keyword>
<comment type="subcellular location">
    <subcellularLocation>
        <location evidence="1">Cytoplasm</location>
    </subcellularLocation>
</comment>
<dbReference type="GO" id="GO:0005634">
    <property type="term" value="C:nucleus"/>
    <property type="evidence" value="ECO:0007669"/>
    <property type="project" value="TreeGrafter"/>
</dbReference>
<reference evidence="4 5" key="1">
    <citation type="journal article" date="2016" name="Proc. Natl. Acad. Sci. U.S.A.">
        <title>Lipid metabolic changes in an early divergent fungus govern the establishment of a mutualistic symbiosis with endobacteria.</title>
        <authorList>
            <person name="Lastovetsky O.A."/>
            <person name="Gaspar M.L."/>
            <person name="Mondo S.J."/>
            <person name="LaButti K.M."/>
            <person name="Sandor L."/>
            <person name="Grigoriev I.V."/>
            <person name="Henry S.A."/>
            <person name="Pawlowska T.E."/>
        </authorList>
    </citation>
    <scope>NUCLEOTIDE SEQUENCE [LARGE SCALE GENOMIC DNA]</scope>
    <source>
        <strain evidence="4 5">ATCC 11559</strain>
    </source>
</reference>
<dbReference type="PANTHER" id="PTHR21331:SF2">
    <property type="entry name" value="BRCA1-ASSOCIATED ATM ACTIVATOR 1"/>
    <property type="match status" value="1"/>
</dbReference>
<evidence type="ECO:0000256" key="1">
    <source>
        <dbReference type="ARBA" id="ARBA00004496"/>
    </source>
</evidence>
<sequence length="512" mass="58022">MRVLRTVVTRLPSIRDSCSYSGGRFEQLEQDYPDLLDLVTTGLRSSEPALRCSCLQACTSFVSCENGQNWLYNNQQAASFIALALLDQSCYVVSEACRLFTILLMIKSPVSDVLDPSAQIKSILSVHTNPSQLFPIIPLLCSTHRMIRARVIEILSVLFSWDPDPIQTLGLRNVQKSPIDGVYRIMLDLSKEMLMAQDGSLDQVMTGVSLLETSIELLKRMDVPDIQEMVQLIVMLIDICLNRYVSMTEGRHIQSLLKTPRMKNNVLQLCLRIIHALILIRPILLEDKHLVQSILTVLQRTDACMDQRVMKSELDLLQASFPYLSCKLQVIQLVIDMMNRDEMDVKGMSLVLATFDVFLNDENISGIESSSLDALVSALQLKFLDTEWDVRDAAIQFVGQLFKEPISEAKVSFALKYNLPLNVLDRISDTEPFVRASAVDVIQNMMRSRQGWDYIQQHQESREFLASRLPSLLYDTEAFVRRATLDAIGCLIEKRSCQGMHMDIESKSQSLK</sequence>
<dbReference type="EMBL" id="KV921262">
    <property type="protein sequence ID" value="ORE22906.1"/>
    <property type="molecule type" value="Genomic_DNA"/>
</dbReference>
<evidence type="ECO:0000313" key="5">
    <source>
        <dbReference type="Proteomes" id="UP000242381"/>
    </source>
</evidence>
<dbReference type="InterPro" id="IPR038904">
    <property type="entry name" value="BRAT1"/>
</dbReference>
<dbReference type="Proteomes" id="UP000242381">
    <property type="component" value="Unassembled WGS sequence"/>
</dbReference>
<dbReference type="Gene3D" id="1.25.10.10">
    <property type="entry name" value="Leucine-rich Repeat Variant"/>
    <property type="match status" value="1"/>
</dbReference>
<dbReference type="GO" id="GO:0006974">
    <property type="term" value="P:DNA damage response"/>
    <property type="evidence" value="ECO:0007669"/>
    <property type="project" value="InterPro"/>
</dbReference>
<evidence type="ECO:0000256" key="3">
    <source>
        <dbReference type="ARBA" id="ARBA00061308"/>
    </source>
</evidence>
<evidence type="ECO:0008006" key="6">
    <source>
        <dbReference type="Google" id="ProtNLM"/>
    </source>
</evidence>
<evidence type="ECO:0000256" key="2">
    <source>
        <dbReference type="ARBA" id="ARBA00022490"/>
    </source>
</evidence>